<feature type="domain" description="Homeobox" evidence="10">
    <location>
        <begin position="254"/>
        <end position="324"/>
    </location>
</feature>
<evidence type="ECO:0000313" key="12">
    <source>
        <dbReference type="EMBL" id="KYN19599.1"/>
    </source>
</evidence>
<keyword evidence="4 7" id="KW-0238">DNA-binding</keyword>
<dbReference type="InterPro" id="IPR009057">
    <property type="entry name" value="Homeodomain-like_sf"/>
</dbReference>
<dbReference type="InterPro" id="IPR032392">
    <property type="entry name" value="ULD"/>
</dbReference>
<dbReference type="AlphaFoldDB" id="A0A195E408"/>
<feature type="DNA-binding region" description="Homeobox" evidence="7">
    <location>
        <begin position="457"/>
        <end position="526"/>
    </location>
</feature>
<dbReference type="Pfam" id="PF00046">
    <property type="entry name" value="Homeodomain"/>
    <property type="match status" value="2"/>
</dbReference>
<comment type="subcellular location">
    <subcellularLocation>
        <location evidence="1 7 8">Nucleus</location>
    </subcellularLocation>
</comment>
<dbReference type="GO" id="GO:0000981">
    <property type="term" value="F:DNA-binding transcription factor activity, RNA polymerase II-specific"/>
    <property type="evidence" value="ECO:0007669"/>
    <property type="project" value="TreeGrafter"/>
</dbReference>
<gene>
    <name evidence="12" type="ORF">ALC57_08075</name>
</gene>
<dbReference type="PANTHER" id="PTHR15116:SF16">
    <property type="entry name" value="DEFECTIVE PROVENTRICULUS, ISOFORM A"/>
    <property type="match status" value="1"/>
</dbReference>
<reference evidence="12 13" key="1">
    <citation type="submission" date="2015-09" db="EMBL/GenBank/DDBJ databases">
        <title>Trachymyrmex cornetzi WGS genome.</title>
        <authorList>
            <person name="Nygaard S."/>
            <person name="Hu H."/>
            <person name="Boomsma J."/>
            <person name="Zhang G."/>
        </authorList>
    </citation>
    <scope>NUCLEOTIDE SEQUENCE [LARGE SCALE GENOMIC DNA]</scope>
    <source>
        <strain evidence="12">Tcor2-1</strain>
        <tissue evidence="12">Whole body</tissue>
    </source>
</reference>
<name>A0A195E408_9HYME</name>
<evidence type="ECO:0000259" key="10">
    <source>
        <dbReference type="PROSITE" id="PS50071"/>
    </source>
</evidence>
<dbReference type="SUPFAM" id="SSF46689">
    <property type="entry name" value="Homeodomain-like"/>
    <property type="match status" value="2"/>
</dbReference>
<dbReference type="CDD" id="cd11585">
    <property type="entry name" value="SATB1_N"/>
    <property type="match status" value="1"/>
</dbReference>
<dbReference type="PANTHER" id="PTHR15116">
    <property type="entry name" value="DNA-BINDING PROTEIN SATB FAMILY MEMBER"/>
    <property type="match status" value="1"/>
</dbReference>
<dbReference type="InterPro" id="IPR001356">
    <property type="entry name" value="HD"/>
</dbReference>
<dbReference type="Gene3D" id="3.10.20.710">
    <property type="entry name" value="SATB, ubiquitin-like oligomerisation domain"/>
    <property type="match status" value="1"/>
</dbReference>
<evidence type="ECO:0000313" key="13">
    <source>
        <dbReference type="Proteomes" id="UP000078492"/>
    </source>
</evidence>
<dbReference type="GO" id="GO:0000978">
    <property type="term" value="F:RNA polymerase II cis-regulatory region sequence-specific DNA binding"/>
    <property type="evidence" value="ECO:0007669"/>
    <property type="project" value="TreeGrafter"/>
</dbReference>
<evidence type="ECO:0000256" key="6">
    <source>
        <dbReference type="ARBA" id="ARBA00023242"/>
    </source>
</evidence>
<dbReference type="SMART" id="SM00389">
    <property type="entry name" value="HOX"/>
    <property type="match status" value="2"/>
</dbReference>
<dbReference type="InterPro" id="IPR038224">
    <property type="entry name" value="SATB_ULD_sf"/>
</dbReference>
<feature type="compositionally biased region" description="Polar residues" evidence="9">
    <location>
        <begin position="232"/>
        <end position="243"/>
    </location>
</feature>
<dbReference type="STRING" id="471704.A0A195E408"/>
<evidence type="ECO:0000256" key="4">
    <source>
        <dbReference type="ARBA" id="ARBA00023125"/>
    </source>
</evidence>
<dbReference type="InterPro" id="IPR039673">
    <property type="entry name" value="SATB1/SATB2"/>
</dbReference>
<evidence type="ECO:0000256" key="9">
    <source>
        <dbReference type="SAM" id="MobiDB-lite"/>
    </source>
</evidence>
<dbReference type="Gene3D" id="1.10.10.60">
    <property type="entry name" value="Homeodomain-like"/>
    <property type="match status" value="2"/>
</dbReference>
<dbReference type="PROSITE" id="PS51982">
    <property type="entry name" value="CMP"/>
    <property type="match status" value="1"/>
</dbReference>
<dbReference type="FunFam" id="1.10.10.60:FF:000169">
    <property type="entry name" value="DNA-binding protein SATB1"/>
    <property type="match status" value="2"/>
</dbReference>
<dbReference type="GO" id="GO:0005634">
    <property type="term" value="C:nucleus"/>
    <property type="evidence" value="ECO:0007669"/>
    <property type="project" value="UniProtKB-SubCell"/>
</dbReference>
<protein>
    <submittedName>
        <fullName evidence="12">DNA-binding protein SATB1</fullName>
    </submittedName>
</protein>
<evidence type="ECO:0000256" key="8">
    <source>
        <dbReference type="RuleBase" id="RU000682"/>
    </source>
</evidence>
<dbReference type="Pfam" id="PF16534">
    <property type="entry name" value="ULD"/>
    <property type="match status" value="1"/>
</dbReference>
<dbReference type="Proteomes" id="UP000078492">
    <property type="component" value="Unassembled WGS sequence"/>
</dbReference>
<dbReference type="FunFam" id="3.10.20.710:FF:000002">
    <property type="entry name" value="Defective proventriculus, isoform A"/>
    <property type="match status" value="1"/>
</dbReference>
<feature type="DNA-binding region" description="Homeobox" evidence="7">
    <location>
        <begin position="256"/>
        <end position="325"/>
    </location>
</feature>
<keyword evidence="13" id="KW-1185">Reference proteome</keyword>
<evidence type="ECO:0000256" key="3">
    <source>
        <dbReference type="ARBA" id="ARBA00022843"/>
    </source>
</evidence>
<evidence type="ECO:0000256" key="2">
    <source>
        <dbReference type="ARBA" id="ARBA00022737"/>
    </source>
</evidence>
<dbReference type="GO" id="GO:0006338">
    <property type="term" value="P:chromatin remodeling"/>
    <property type="evidence" value="ECO:0007669"/>
    <property type="project" value="InterPro"/>
</dbReference>
<evidence type="ECO:0000259" key="11">
    <source>
        <dbReference type="PROSITE" id="PS51982"/>
    </source>
</evidence>
<keyword evidence="2" id="KW-0677">Repeat</keyword>
<feature type="compositionally biased region" description="Pro residues" evidence="9">
    <location>
        <begin position="362"/>
        <end position="371"/>
    </location>
</feature>
<dbReference type="PROSITE" id="PS50071">
    <property type="entry name" value="HOMEOBOX_2"/>
    <property type="match status" value="2"/>
</dbReference>
<keyword evidence="5 7" id="KW-0371">Homeobox</keyword>
<dbReference type="CDD" id="cd00086">
    <property type="entry name" value="homeodomain"/>
    <property type="match status" value="2"/>
</dbReference>
<feature type="domain" description="CMP" evidence="11">
    <location>
        <begin position="19"/>
        <end position="130"/>
    </location>
</feature>
<sequence>MRTDCRVRYFMQTLLSVAAKNLPVHCVVETIHNIVESHVSNSREKWRSPQVETDSYVIIPVAMPFQDLVGEALVRLGYSSDLIPSARGSIVIRNWKPLPMEKVADGPLLTVGDILAELTSVATLKIQVYRSRPPPPSPAAEVRNKLLRLLLLHSHTLLVSAGCPLDERKLLGIEIYIFQLIFGKRNAHSVDNGKFRKDDPAIPLPRWQRPVRRDKEKFRNVAAATTDRSRYKSNSTNFQSPSSHAHPALLQYSHKTRMRTSFDSELELPRLQRWFAENQHPSREQIQHYVAELNSLESRRGRKPLDANNVVYWFKNARAAQKRASMNGCSPPGLSPRGASIVSEDCTDEEEDTRHQSTSGSPCPPSSPPVGPLSLTTRPEDQQQPPTSAPASVKQEDARVSSGSEDDETRHTGPIPPGFSLVPSPMFGHGIMYMSHYLPPRGPAGCPTSMLADERRKRNRTFIDPVTEVPRLEYWFKRSTHPSHALILSYTEELNKMPYRQKFPRLEPKNVQFWFKNRRAKNKRLKMALFEGESPQQHPYHAD</sequence>
<accession>A0A195E408</accession>
<evidence type="ECO:0000256" key="7">
    <source>
        <dbReference type="PROSITE-ProRule" id="PRU00108"/>
    </source>
</evidence>
<feature type="domain" description="Homeobox" evidence="10">
    <location>
        <begin position="455"/>
        <end position="525"/>
    </location>
</feature>
<feature type="region of interest" description="Disordered" evidence="9">
    <location>
        <begin position="324"/>
        <end position="421"/>
    </location>
</feature>
<keyword evidence="6 7" id="KW-0539">Nucleus</keyword>
<proteinExistence type="predicted"/>
<feature type="region of interest" description="Disordered" evidence="9">
    <location>
        <begin position="225"/>
        <end position="246"/>
    </location>
</feature>
<organism evidence="12 13">
    <name type="scientific">Trachymyrmex cornetzi</name>
    <dbReference type="NCBI Taxonomy" id="471704"/>
    <lineage>
        <taxon>Eukaryota</taxon>
        <taxon>Metazoa</taxon>
        <taxon>Ecdysozoa</taxon>
        <taxon>Arthropoda</taxon>
        <taxon>Hexapoda</taxon>
        <taxon>Insecta</taxon>
        <taxon>Pterygota</taxon>
        <taxon>Neoptera</taxon>
        <taxon>Endopterygota</taxon>
        <taxon>Hymenoptera</taxon>
        <taxon>Apocrita</taxon>
        <taxon>Aculeata</taxon>
        <taxon>Formicoidea</taxon>
        <taxon>Formicidae</taxon>
        <taxon>Myrmicinae</taxon>
        <taxon>Trachymyrmex</taxon>
    </lineage>
</organism>
<keyword evidence="3" id="KW-0832">Ubl conjugation</keyword>
<evidence type="ECO:0000256" key="5">
    <source>
        <dbReference type="ARBA" id="ARBA00023155"/>
    </source>
</evidence>
<dbReference type="EMBL" id="KQ979701">
    <property type="protein sequence ID" value="KYN19599.1"/>
    <property type="molecule type" value="Genomic_DNA"/>
</dbReference>
<evidence type="ECO:0000256" key="1">
    <source>
        <dbReference type="ARBA" id="ARBA00004123"/>
    </source>
</evidence>